<reference evidence="2 3" key="1">
    <citation type="journal article" date="2007" name="PLoS Genet.">
        <title>Patterns and implications of gene gain and loss in the evolution of Prochlorococcus.</title>
        <authorList>
            <person name="Kettler G.C."/>
            <person name="Martiny A.C."/>
            <person name="Huang K."/>
            <person name="Zucker J."/>
            <person name="Coleman M.L."/>
            <person name="Rodrigue S."/>
            <person name="Chen F."/>
            <person name="Lapidus A."/>
            <person name="Ferriera S."/>
            <person name="Johnson J."/>
            <person name="Steglich C."/>
            <person name="Church G.M."/>
            <person name="Richardson P."/>
            <person name="Chisholm S.W."/>
        </authorList>
    </citation>
    <scope>NUCLEOTIDE SEQUENCE [LARGE SCALE GENOMIC DNA]</scope>
    <source>
        <strain evidence="2 3">MIT 9303</strain>
    </source>
</reference>
<gene>
    <name evidence="2" type="ordered locus">P9303_13521</name>
</gene>
<feature type="transmembrane region" description="Helical" evidence="1">
    <location>
        <begin position="70"/>
        <end position="92"/>
    </location>
</feature>
<proteinExistence type="predicted"/>
<dbReference type="RefSeq" id="WP_011825997.1">
    <property type="nucleotide sequence ID" value="NC_008820.1"/>
</dbReference>
<keyword evidence="1" id="KW-0472">Membrane</keyword>
<dbReference type="Proteomes" id="UP000002274">
    <property type="component" value="Chromosome"/>
</dbReference>
<keyword evidence="1" id="KW-1133">Transmembrane helix</keyword>
<protein>
    <submittedName>
        <fullName evidence="2">Uncharacterized protein</fullName>
    </submittedName>
</protein>
<evidence type="ECO:0000313" key="2">
    <source>
        <dbReference type="EMBL" id="ABM78099.1"/>
    </source>
</evidence>
<dbReference type="KEGG" id="pmf:P9303_13521"/>
<accession>A2C9D9</accession>
<dbReference type="HOGENOM" id="CLU_162015_0_0_3"/>
<sequence>MDQSSADKSHYCLRPLAKSLLSGANSDNFDECQYIGAMHVKQKTVDTIKLMPRIPSLLPKINNMKLPAKTALTAGIATAVIIILPYIVNLMFTVLPGFLGALASVVTPIFTAAGLAWLITYIWTKQ</sequence>
<name>A2C9D9_PROM3</name>
<evidence type="ECO:0000313" key="3">
    <source>
        <dbReference type="Proteomes" id="UP000002274"/>
    </source>
</evidence>
<organism evidence="2 3">
    <name type="scientific">Prochlorococcus marinus (strain MIT 9303)</name>
    <dbReference type="NCBI Taxonomy" id="59922"/>
    <lineage>
        <taxon>Bacteria</taxon>
        <taxon>Bacillati</taxon>
        <taxon>Cyanobacteriota</taxon>
        <taxon>Cyanophyceae</taxon>
        <taxon>Synechococcales</taxon>
        <taxon>Prochlorococcaceae</taxon>
        <taxon>Prochlorococcus</taxon>
    </lineage>
</organism>
<dbReference type="BioCyc" id="PMAR59922:G1G80-1169-MONOMER"/>
<keyword evidence="1" id="KW-0812">Transmembrane</keyword>
<dbReference type="AlphaFoldDB" id="A2C9D9"/>
<feature type="transmembrane region" description="Helical" evidence="1">
    <location>
        <begin position="98"/>
        <end position="123"/>
    </location>
</feature>
<evidence type="ECO:0000256" key="1">
    <source>
        <dbReference type="SAM" id="Phobius"/>
    </source>
</evidence>
<dbReference type="EMBL" id="CP000554">
    <property type="protein sequence ID" value="ABM78099.1"/>
    <property type="molecule type" value="Genomic_DNA"/>
</dbReference>